<feature type="domain" description="Dynamin N-terminal" evidence="2">
    <location>
        <begin position="109"/>
        <end position="282"/>
    </location>
</feature>
<dbReference type="InterPro" id="IPR045063">
    <property type="entry name" value="Dynamin_N"/>
</dbReference>
<evidence type="ECO:0000256" key="1">
    <source>
        <dbReference type="SAM" id="Coils"/>
    </source>
</evidence>
<reference evidence="3 4" key="1">
    <citation type="submission" date="2023-12" db="EMBL/GenBank/DDBJ databases">
        <authorList>
            <person name="Easwaran N."/>
            <person name="Lazarus H.P.S."/>
        </authorList>
    </citation>
    <scope>NUCLEOTIDE SEQUENCE [LARGE SCALE GENOMIC DNA]</scope>
    <source>
        <strain evidence="3 4">VIT-2023</strain>
    </source>
</reference>
<dbReference type="PANTHER" id="PTHR36681:SF3">
    <property type="entry name" value="NUCLEAR GTPASE, GERMINAL CENTER-ASSOCIATED, TANDEM DUPLICATE 3"/>
    <property type="match status" value="1"/>
</dbReference>
<comment type="caution">
    <text evidence="3">The sequence shown here is derived from an EMBL/GenBank/DDBJ whole genome shotgun (WGS) entry which is preliminary data.</text>
</comment>
<sequence length="514" mass="58854">MNCNTCEKPIIENTLLCPDCNTFNTSYVFTEDSIRIDYSNKMKSLEDVVNQPIDLEDYRWDPVVAEYAGKIEKAKKLLEFGDVETFVTRKLKSDLDSFLDRSKNAEFHIALVGAIKAGKSTLINALLGSDLASTRVTPETASLTKFRKSSNGKDYVKVSFYSKGEWEKLWESVIDSKAKVFLEEYEVLEAEKIKHEWLDRQSFTQACTSLEELKTEIHKWTSSKQATHYFVKEVEVGLAQLELPEGVILVDTPGLDDVVAYRSDITRDYIDRANAVLVCVKSDALTGPEMATIYSVFANARYNPEKIYVIATQLDTLNHPVRDWEEQRLEWLKYLVDEGAYGSRDLAEKNLIPVSGYLYSLIKSRAEIEENSDQDFDFASTVMKFRIHPNDIEKNIDFLNDLTGIKTLSTKLETDVISNHKALLIKDIRENYAICQEELLKLADEIEKDQIEIIELTEKGIDEIKERQKEQEMEVEQLAVEKAQLEETLHKIETQAKEEGRQLATRIRGMGMKS</sequence>
<evidence type="ECO:0000313" key="4">
    <source>
        <dbReference type="Proteomes" id="UP001387110"/>
    </source>
</evidence>
<dbReference type="EMBL" id="JBAWKY010000006">
    <property type="protein sequence ID" value="MEI4463866.1"/>
    <property type="molecule type" value="Genomic_DNA"/>
</dbReference>
<evidence type="ECO:0000259" key="2">
    <source>
        <dbReference type="Pfam" id="PF00350"/>
    </source>
</evidence>
<proteinExistence type="predicted"/>
<organism evidence="3 4">
    <name type="scientific">Exiguobacterium indicum</name>
    <dbReference type="NCBI Taxonomy" id="296995"/>
    <lineage>
        <taxon>Bacteria</taxon>
        <taxon>Bacillati</taxon>
        <taxon>Bacillota</taxon>
        <taxon>Bacilli</taxon>
        <taxon>Bacillales</taxon>
        <taxon>Bacillales Family XII. Incertae Sedis</taxon>
        <taxon>Exiguobacterium</taxon>
    </lineage>
</organism>
<feature type="coiled-coil region" evidence="1">
    <location>
        <begin position="425"/>
        <end position="502"/>
    </location>
</feature>
<protein>
    <submittedName>
        <fullName evidence="3">Dynamin family protein</fullName>
    </submittedName>
</protein>
<keyword evidence="1" id="KW-0175">Coiled coil</keyword>
<name>A0ABU8ELT3_9BACL</name>
<evidence type="ECO:0000313" key="3">
    <source>
        <dbReference type="EMBL" id="MEI4463866.1"/>
    </source>
</evidence>
<gene>
    <name evidence="3" type="ORF">SZL87_15680</name>
</gene>
<dbReference type="PANTHER" id="PTHR36681">
    <property type="entry name" value="NUCLEAR GTPASE, GERMINAL CENTER-ASSOCIATED, TANDEM DUPLICATE 3"/>
    <property type="match status" value="1"/>
</dbReference>
<dbReference type="Proteomes" id="UP001387110">
    <property type="component" value="Unassembled WGS sequence"/>
</dbReference>
<dbReference type="RefSeq" id="WP_336449709.1">
    <property type="nucleotide sequence ID" value="NZ_JBAWKY010000006.1"/>
</dbReference>
<keyword evidence="4" id="KW-1185">Reference proteome</keyword>
<dbReference type="Pfam" id="PF00350">
    <property type="entry name" value="Dynamin_N"/>
    <property type="match status" value="1"/>
</dbReference>
<dbReference type="SUPFAM" id="SSF52540">
    <property type="entry name" value="P-loop containing nucleoside triphosphate hydrolases"/>
    <property type="match status" value="1"/>
</dbReference>
<dbReference type="InterPro" id="IPR027417">
    <property type="entry name" value="P-loop_NTPase"/>
</dbReference>
<accession>A0ABU8ELT3</accession>
<dbReference type="Gene3D" id="3.40.50.300">
    <property type="entry name" value="P-loop containing nucleotide triphosphate hydrolases"/>
    <property type="match status" value="1"/>
</dbReference>